<name>A0ABT2EAY7_9GAMM</name>
<evidence type="ECO:0000313" key="4">
    <source>
        <dbReference type="EMBL" id="MCS2608736.1"/>
    </source>
</evidence>
<dbReference type="Gene3D" id="3.40.1080.10">
    <property type="entry name" value="Glutaconate Coenzyme A-transferase"/>
    <property type="match status" value="2"/>
</dbReference>
<organism evidence="4 5">
    <name type="scientific">Halomonas dongshanensis</name>
    <dbReference type="NCBI Taxonomy" id="2890835"/>
    <lineage>
        <taxon>Bacteria</taxon>
        <taxon>Pseudomonadati</taxon>
        <taxon>Pseudomonadota</taxon>
        <taxon>Gammaproteobacteria</taxon>
        <taxon>Oceanospirillales</taxon>
        <taxon>Halomonadaceae</taxon>
        <taxon>Halomonas</taxon>
    </lineage>
</organism>
<accession>A0ABT2EAY7</accession>
<dbReference type="Proteomes" id="UP001165542">
    <property type="component" value="Unassembled WGS sequence"/>
</dbReference>
<evidence type="ECO:0000256" key="2">
    <source>
        <dbReference type="ARBA" id="ARBA00022679"/>
    </source>
</evidence>
<reference evidence="4" key="1">
    <citation type="submission" date="2021-11" db="EMBL/GenBank/DDBJ databases">
        <title>Halomonas sp., isolated from a coastal aquaculture zone in Dongshan Bay.</title>
        <authorList>
            <person name="Lin W."/>
        </authorList>
    </citation>
    <scope>NUCLEOTIDE SEQUENCE</scope>
    <source>
        <strain evidence="4">Yzlin-01</strain>
    </source>
</reference>
<dbReference type="PIRSF" id="PIRSF000858">
    <property type="entry name" value="SCOT-t"/>
    <property type="match status" value="1"/>
</dbReference>
<keyword evidence="5" id="KW-1185">Reference proteome</keyword>
<dbReference type="RefSeq" id="WP_259035245.1">
    <property type="nucleotide sequence ID" value="NZ_JAJISC010000002.1"/>
</dbReference>
<proteinExistence type="inferred from homology"/>
<dbReference type="EC" id="2.8.3.8" evidence="3"/>
<evidence type="ECO:0000256" key="1">
    <source>
        <dbReference type="ARBA" id="ARBA00007154"/>
    </source>
</evidence>
<dbReference type="InterPro" id="IPR037171">
    <property type="entry name" value="NagB/RpiA_transferase-like"/>
</dbReference>
<evidence type="ECO:0000313" key="5">
    <source>
        <dbReference type="Proteomes" id="UP001165542"/>
    </source>
</evidence>
<dbReference type="Pfam" id="PF01144">
    <property type="entry name" value="CoA_trans"/>
    <property type="match status" value="1"/>
</dbReference>
<comment type="caution">
    <text evidence="4">The sequence shown here is derived from an EMBL/GenBank/DDBJ whole genome shotgun (WGS) entry which is preliminary data.</text>
</comment>
<dbReference type="InterPro" id="IPR004165">
    <property type="entry name" value="CoA_trans_fam_I"/>
</dbReference>
<dbReference type="InterPro" id="IPR014388">
    <property type="entry name" value="3-oxoacid_CoA-transferase"/>
</dbReference>
<dbReference type="PANTHER" id="PTHR43293:SF1">
    <property type="entry name" value="ACETATE COA-TRANSFERASE YDIF"/>
    <property type="match status" value="1"/>
</dbReference>
<gene>
    <name evidence="4" type="ORF">LLY24_05290</name>
</gene>
<dbReference type="EMBL" id="JAJISC010000002">
    <property type="protein sequence ID" value="MCS2608736.1"/>
    <property type="molecule type" value="Genomic_DNA"/>
</dbReference>
<dbReference type="GO" id="GO:0016740">
    <property type="term" value="F:transferase activity"/>
    <property type="evidence" value="ECO:0007669"/>
    <property type="project" value="UniProtKB-KW"/>
</dbReference>
<evidence type="ECO:0000256" key="3">
    <source>
        <dbReference type="PIRNR" id="PIRNR000858"/>
    </source>
</evidence>
<protein>
    <recommendedName>
        <fullName evidence="3">Acetate CoA-transferase YdiF</fullName>
        <ecNumber evidence="3">2.8.3.8</ecNumber>
    </recommendedName>
</protein>
<comment type="catalytic activity">
    <reaction evidence="3">
        <text>an acyl-CoA + acetate = a carboxylate + acetyl-CoA</text>
        <dbReference type="Rhea" id="RHEA:13381"/>
        <dbReference type="ChEBI" id="CHEBI:29067"/>
        <dbReference type="ChEBI" id="CHEBI:30089"/>
        <dbReference type="ChEBI" id="CHEBI:57288"/>
        <dbReference type="ChEBI" id="CHEBI:58342"/>
        <dbReference type="EC" id="2.8.3.8"/>
    </reaction>
</comment>
<dbReference type="PANTHER" id="PTHR43293">
    <property type="entry name" value="ACETATE COA-TRANSFERASE YDIF"/>
    <property type="match status" value="1"/>
</dbReference>
<sequence>MTSVQSATAVNKIIEPAAAAELIQDNARLYIGGSGGGHGVPERMLRAIRERFDASGSPKSLMVTATVSIGDWDKAGLNLFDDPTLLKRIVASGLNNTPSLSTLAMQDKIEAYTLPQGALAQLTREAAAGRPGVLTKVGLHTFADPRQQGCRQSPSSTEDLVELVDIKGEEYLLYKTTPIDVAIIRASVADEHGNLTLEDEAYIGENYSVAAAAKRNGGIVIAQVQRTAAAHSLPQREVRVPGFLVDYVVIDPDQKQTYETQFSAAYAGKLRVPSGSTKPLKMDLRKVIARRGAMELRNGATVNIGFGVSNGITVIAAEEDVYKQVTMTSEQGIVGGMPAPGKDAGAGVNYDMLVPQPDQFDFYDGGGLDVAFLSFAEVDANGNVNVSRFGDRIIGPGGFVNISQGARKIVFSGTLTTGGLQAAPNSEGGLSIDRDGDIEKWVPKVEQITFNGQFARSRGQEVLYITERAVFTLDDEGLILIEIADGVDLKKHVLDRIGFNIRVADNLRKMDARIFRDQPMSLAQDLATIEGETK</sequence>
<dbReference type="SUPFAM" id="SSF100950">
    <property type="entry name" value="NagB/RpiA/CoA transferase-like"/>
    <property type="match status" value="2"/>
</dbReference>
<comment type="function">
    <text evidence="3">CoA transferase having broad substrate specificity for short-chain acyl-CoA thioesters with the activity decreasing when the length of the carboxylic acid chain exceeds four carbons.</text>
</comment>
<comment type="similarity">
    <text evidence="1 3">Belongs to the 3-oxoacid CoA-transferase family.</text>
</comment>
<keyword evidence="2 3" id="KW-0808">Transferase</keyword>
<dbReference type="SMART" id="SM00882">
    <property type="entry name" value="CoA_trans"/>
    <property type="match status" value="1"/>
</dbReference>